<keyword evidence="5" id="KW-1185">Reference proteome</keyword>
<dbReference type="PROSITE" id="PS50977">
    <property type="entry name" value="HTH_TETR_2"/>
    <property type="match status" value="1"/>
</dbReference>
<dbReference type="PANTHER" id="PTHR30055">
    <property type="entry name" value="HTH-TYPE TRANSCRIPTIONAL REGULATOR RUTR"/>
    <property type="match status" value="1"/>
</dbReference>
<dbReference type="Proteomes" id="UP000470470">
    <property type="component" value="Unassembled WGS sequence"/>
</dbReference>
<comment type="caution">
    <text evidence="4">The sequence shown here is derived from an EMBL/GenBank/DDBJ whole genome shotgun (WGS) entry which is preliminary data.</text>
</comment>
<evidence type="ECO:0000256" key="2">
    <source>
        <dbReference type="PROSITE-ProRule" id="PRU00335"/>
    </source>
</evidence>
<feature type="DNA-binding region" description="H-T-H motif" evidence="2">
    <location>
        <begin position="18"/>
        <end position="37"/>
    </location>
</feature>
<organism evidence="4 5">
    <name type="scientific">Goekera deserti</name>
    <dbReference type="NCBI Taxonomy" id="2497753"/>
    <lineage>
        <taxon>Bacteria</taxon>
        <taxon>Bacillati</taxon>
        <taxon>Actinomycetota</taxon>
        <taxon>Actinomycetes</taxon>
        <taxon>Geodermatophilales</taxon>
        <taxon>Geodermatophilaceae</taxon>
        <taxon>Goekera</taxon>
    </lineage>
</organism>
<keyword evidence="1 2" id="KW-0238">DNA-binding</keyword>
<dbReference type="AlphaFoldDB" id="A0A7K3WE43"/>
<proteinExistence type="predicted"/>
<dbReference type="InterPro" id="IPR036271">
    <property type="entry name" value="Tet_transcr_reg_TetR-rel_C_sf"/>
</dbReference>
<dbReference type="SUPFAM" id="SSF46689">
    <property type="entry name" value="Homeodomain-like"/>
    <property type="match status" value="1"/>
</dbReference>
<reference evidence="4 5" key="1">
    <citation type="submission" date="2020-02" db="EMBL/GenBank/DDBJ databases">
        <title>The whole genome sequence of CPCC 205119.</title>
        <authorList>
            <person name="Jiang Z."/>
        </authorList>
    </citation>
    <scope>NUCLEOTIDE SEQUENCE [LARGE SCALE GENOMIC DNA]</scope>
    <source>
        <strain evidence="4 5">CPCC 205119</strain>
    </source>
</reference>
<evidence type="ECO:0000313" key="4">
    <source>
        <dbReference type="EMBL" id="NEL54758.1"/>
    </source>
</evidence>
<feature type="domain" description="HTH tetR-type" evidence="3">
    <location>
        <begin position="1"/>
        <end position="55"/>
    </location>
</feature>
<dbReference type="PANTHER" id="PTHR30055:SF235">
    <property type="entry name" value="TRANSCRIPTIONAL REGULATORY PROTEIN"/>
    <property type="match status" value="1"/>
</dbReference>
<evidence type="ECO:0000259" key="3">
    <source>
        <dbReference type="PROSITE" id="PS50977"/>
    </source>
</evidence>
<dbReference type="Gene3D" id="1.10.357.10">
    <property type="entry name" value="Tetracycline Repressor, domain 2"/>
    <property type="match status" value="1"/>
</dbReference>
<dbReference type="GO" id="GO:0000976">
    <property type="term" value="F:transcription cis-regulatory region binding"/>
    <property type="evidence" value="ECO:0007669"/>
    <property type="project" value="TreeGrafter"/>
</dbReference>
<name>A0A7K3WE43_9ACTN</name>
<gene>
    <name evidence="4" type="ORF">G1H19_12170</name>
</gene>
<dbReference type="PRINTS" id="PR00455">
    <property type="entry name" value="HTHTETR"/>
</dbReference>
<dbReference type="SUPFAM" id="SSF48498">
    <property type="entry name" value="Tetracyclin repressor-like, C-terminal domain"/>
    <property type="match status" value="1"/>
</dbReference>
<evidence type="ECO:0000256" key="1">
    <source>
        <dbReference type="ARBA" id="ARBA00023125"/>
    </source>
</evidence>
<dbReference type="GO" id="GO:0003700">
    <property type="term" value="F:DNA-binding transcription factor activity"/>
    <property type="evidence" value="ECO:0007669"/>
    <property type="project" value="TreeGrafter"/>
</dbReference>
<accession>A0A7K3WE43</accession>
<dbReference type="InterPro" id="IPR001647">
    <property type="entry name" value="HTH_TetR"/>
</dbReference>
<sequence length="168" mass="17758">MLEAADELFSERGFERTTVRDIGARAGVDPALIARYYGSKAELYLAALRRGGRPAPPAADRVDLEAVLTRLLTRGPSPTLWAVVRRHEDPDLQAAAMEVLQARVLDAVQRTAEVAGLELPRLRAELVTAALVGIVLSRTAGALGELTAADQAVVARLGAQLLGSVLGG</sequence>
<dbReference type="InterPro" id="IPR050109">
    <property type="entry name" value="HTH-type_TetR-like_transc_reg"/>
</dbReference>
<dbReference type="Pfam" id="PF00440">
    <property type="entry name" value="TetR_N"/>
    <property type="match status" value="1"/>
</dbReference>
<protein>
    <submittedName>
        <fullName evidence="4">TetR/AcrR family transcriptional regulator</fullName>
    </submittedName>
</protein>
<dbReference type="InterPro" id="IPR009057">
    <property type="entry name" value="Homeodomain-like_sf"/>
</dbReference>
<evidence type="ECO:0000313" key="5">
    <source>
        <dbReference type="Proteomes" id="UP000470470"/>
    </source>
</evidence>
<dbReference type="EMBL" id="JAAGWK010000016">
    <property type="protein sequence ID" value="NEL54758.1"/>
    <property type="molecule type" value="Genomic_DNA"/>
</dbReference>